<sequence>MQEAEMARRQQEKETKERLKEIENFRVQEDKTKAEKYERKTGQKTWGNTDMESVQQDKERVQRKLEPAVPVLKVRVIECKPRTKPDLTPEYGLEPKDVPAPRPRAEKADMELQDIEDEECEDEELALMGNNNIVRSSDLEEAQHELQKEARRRGQAEAIEKCYRHNDEEILSGSSNISKEDSAPPMNVANSMTNGDMEGGTCSSNSNEADERTTKVDSVTGKVIGWVNKKVKERNERKIARTYWREETQSDQLYINGVVICSRAQREREKRAKLLKGEQTRRRLERRWQEWEKRDRRKNTLKRVQRNGLWYRELEDKNSSQGSHEDNSLPDEADEADGDEEVEYLLMYGPCDCELCRDGYKCLWYSYDKEETDPKEARSKRRRIINWINTRVKEDYRKRINTTFNIQSLVCNDYAIYGNAILRQWDLQKIIRRELIKKEERRQRLEKRWKEWEKARAQKIKTILQEKKAKEQARLNRLIDLNLEADQKIKEFIAANPGIQSQYPGGHTRLEMMGRWDMGYQREETQGQGCRVGPATVQKSTAPLRTKKITKWQKLQKWFYMIQL</sequence>
<reference evidence="4" key="1">
    <citation type="submission" date="2025-08" db="UniProtKB">
        <authorList>
            <consortium name="RefSeq"/>
        </authorList>
    </citation>
    <scope>IDENTIFICATION</scope>
</reference>
<dbReference type="KEGG" id="sasa:106569014"/>
<protein>
    <submittedName>
        <fullName evidence="4">Trichohyalin</fullName>
    </submittedName>
</protein>
<organism evidence="3 4">
    <name type="scientific">Salmo salar</name>
    <name type="common">Atlantic salmon</name>
    <dbReference type="NCBI Taxonomy" id="8030"/>
    <lineage>
        <taxon>Eukaryota</taxon>
        <taxon>Metazoa</taxon>
        <taxon>Chordata</taxon>
        <taxon>Craniata</taxon>
        <taxon>Vertebrata</taxon>
        <taxon>Euteleostomi</taxon>
        <taxon>Actinopterygii</taxon>
        <taxon>Neopterygii</taxon>
        <taxon>Teleostei</taxon>
        <taxon>Protacanthopterygii</taxon>
        <taxon>Salmoniformes</taxon>
        <taxon>Salmonidae</taxon>
        <taxon>Salmoninae</taxon>
        <taxon>Salmo</taxon>
    </lineage>
</organism>
<dbReference type="GeneID" id="106569014"/>
<dbReference type="RefSeq" id="XP_013995420.2">
    <property type="nucleotide sequence ID" value="XM_014139945.2"/>
</dbReference>
<feature type="region of interest" description="Disordered" evidence="2">
    <location>
        <begin position="83"/>
        <end position="105"/>
    </location>
</feature>
<dbReference type="Proteomes" id="UP001652741">
    <property type="component" value="Chromosome ssa14"/>
</dbReference>
<keyword evidence="1" id="KW-0175">Coiled coil</keyword>
<evidence type="ECO:0000256" key="1">
    <source>
        <dbReference type="SAM" id="Coils"/>
    </source>
</evidence>
<feature type="compositionally biased region" description="Polar residues" evidence="2">
    <location>
        <begin position="43"/>
        <end position="54"/>
    </location>
</feature>
<feature type="compositionally biased region" description="Basic and acidic residues" evidence="2">
    <location>
        <begin position="1"/>
        <end position="41"/>
    </location>
</feature>
<feature type="coiled-coil region" evidence="1">
    <location>
        <begin position="428"/>
        <end position="455"/>
    </location>
</feature>
<proteinExistence type="predicted"/>
<feature type="compositionally biased region" description="Basic and acidic residues" evidence="2">
    <location>
        <begin position="315"/>
        <end position="327"/>
    </location>
</feature>
<evidence type="ECO:0000313" key="3">
    <source>
        <dbReference type="Proteomes" id="UP001652741"/>
    </source>
</evidence>
<feature type="region of interest" description="Disordered" evidence="2">
    <location>
        <begin position="1"/>
        <end position="62"/>
    </location>
</feature>
<evidence type="ECO:0000313" key="4">
    <source>
        <dbReference type="RefSeq" id="XP_013995420.2"/>
    </source>
</evidence>
<gene>
    <name evidence="4" type="primary">LOC106569014</name>
</gene>
<keyword evidence="3" id="KW-1185">Reference proteome</keyword>
<dbReference type="AlphaFoldDB" id="A0A1S3LX42"/>
<name>A0A1S3LX42_SALSA</name>
<evidence type="ECO:0000256" key="2">
    <source>
        <dbReference type="SAM" id="MobiDB-lite"/>
    </source>
</evidence>
<feature type="region of interest" description="Disordered" evidence="2">
    <location>
        <begin position="315"/>
        <end position="334"/>
    </location>
</feature>
<accession>A0A1S3LX42</accession>